<evidence type="ECO:0000313" key="1">
    <source>
        <dbReference type="EMBL" id="DAF62382.1"/>
    </source>
</evidence>
<reference evidence="1" key="1">
    <citation type="journal article" date="2021" name="Proc. Natl. Acad. Sci. U.S.A.">
        <title>A Catalog of Tens of Thousands of Viruses from Human Metagenomes Reveals Hidden Associations with Chronic Diseases.</title>
        <authorList>
            <person name="Tisza M.J."/>
            <person name="Buck C.B."/>
        </authorList>
    </citation>
    <scope>NUCLEOTIDE SEQUENCE</scope>
    <source>
        <strain evidence="1">CtIty1</strain>
    </source>
</reference>
<organism evidence="1">
    <name type="scientific">Myoviridae sp. ctIty1</name>
    <dbReference type="NCBI Taxonomy" id="2827673"/>
    <lineage>
        <taxon>Viruses</taxon>
        <taxon>Duplodnaviria</taxon>
        <taxon>Heunggongvirae</taxon>
        <taxon>Uroviricota</taxon>
        <taxon>Caudoviricetes</taxon>
    </lineage>
</organism>
<dbReference type="EMBL" id="BK032823">
    <property type="protein sequence ID" value="DAF62382.1"/>
    <property type="molecule type" value="Genomic_DNA"/>
</dbReference>
<accession>A0A8S5TGH9</accession>
<protein>
    <submittedName>
        <fullName evidence="1">Uncharacterized protein</fullName>
    </submittedName>
</protein>
<sequence>MNNINKKERLERKGSISLSFKFDLQLFADKETLSGDPYLPDHKAQNDFIDNDTIPEVSTSRTRHSDPYTIAHIDRKYKTWCTYLMSAKAENLDDWFAKVGIAIRSGIQDWPGDGPGRDKWMFNPPFFSDPYATRVVLSAEDQQRVIHYFDSIVYVSSANHFALMLNTDPAVRGARSKESYLSLSTIERLVKHMNFMSCTSMQYMFFGTGGGLLYPTAPVTNQTLTFENFTFSSTRPNMNHMFEQSAFKGLVIKSNFVPSSMDYFLKDCKFLETVDLGNLANNIKYLTNLRETFSGCTRLKEVKGIIDTSGFRWNSVDGGDKWRTFANCNNIQIPINFKRFDIGNFFEGNENHLIDKYIASNGGQLNDDVLKAILSDYLSLPSNMIRIV</sequence>
<proteinExistence type="predicted"/>
<name>A0A8S5TGH9_9CAUD</name>